<keyword evidence="8" id="KW-1185">Reference proteome</keyword>
<dbReference type="SUPFAM" id="SSF55961">
    <property type="entry name" value="Bet v1-like"/>
    <property type="match status" value="2"/>
</dbReference>
<keyword evidence="2 4" id="KW-0863">Zinc-finger</keyword>
<dbReference type="Gene3D" id="3.30.530.20">
    <property type="match status" value="2"/>
</dbReference>
<feature type="compositionally biased region" description="Polar residues" evidence="5">
    <location>
        <begin position="29"/>
        <end position="50"/>
    </location>
</feature>
<evidence type="ECO:0000256" key="3">
    <source>
        <dbReference type="ARBA" id="ARBA00022833"/>
    </source>
</evidence>
<dbReference type="Gene3D" id="3.30.40.10">
    <property type="entry name" value="Zinc/RING finger domain, C3HC4 (zinc finger)"/>
    <property type="match status" value="2"/>
</dbReference>
<feature type="compositionally biased region" description="Basic and acidic residues" evidence="5">
    <location>
        <begin position="618"/>
        <end position="646"/>
    </location>
</feature>
<dbReference type="InterPro" id="IPR017907">
    <property type="entry name" value="Znf_RING_CS"/>
</dbReference>
<dbReference type="PROSITE" id="PS00518">
    <property type="entry name" value="ZF_RING_1"/>
    <property type="match status" value="2"/>
</dbReference>
<feature type="compositionally biased region" description="Low complexity" evidence="5">
    <location>
        <begin position="681"/>
        <end position="692"/>
    </location>
</feature>
<dbReference type="InterPro" id="IPR023393">
    <property type="entry name" value="START-like_dom_sf"/>
</dbReference>
<dbReference type="InterPro" id="IPR013083">
    <property type="entry name" value="Znf_RING/FYVE/PHD"/>
</dbReference>
<accession>A0AAD9GJ22</accession>
<evidence type="ECO:0000313" key="8">
    <source>
        <dbReference type="Proteomes" id="UP001259832"/>
    </source>
</evidence>
<dbReference type="EMBL" id="JASMQC010000017">
    <property type="protein sequence ID" value="KAK1938986.1"/>
    <property type="molecule type" value="Genomic_DNA"/>
</dbReference>
<dbReference type="SUPFAM" id="SSF57903">
    <property type="entry name" value="FYVE/PHD zinc finger"/>
    <property type="match status" value="2"/>
</dbReference>
<feature type="region of interest" description="Disordered" evidence="5">
    <location>
        <begin position="1"/>
        <end position="143"/>
    </location>
</feature>
<evidence type="ECO:0000256" key="2">
    <source>
        <dbReference type="ARBA" id="ARBA00022771"/>
    </source>
</evidence>
<dbReference type="PANTHER" id="PTHR23164:SF29">
    <property type="entry name" value="E3 UBIQUITIN-PROTEIN LIGASE PIB1"/>
    <property type="match status" value="1"/>
</dbReference>
<organism evidence="7 8">
    <name type="scientific">Phytophthora citrophthora</name>
    <dbReference type="NCBI Taxonomy" id="4793"/>
    <lineage>
        <taxon>Eukaryota</taxon>
        <taxon>Sar</taxon>
        <taxon>Stramenopiles</taxon>
        <taxon>Oomycota</taxon>
        <taxon>Peronosporomycetes</taxon>
        <taxon>Peronosporales</taxon>
        <taxon>Peronosporaceae</taxon>
        <taxon>Phytophthora</taxon>
    </lineage>
</organism>
<reference evidence="7" key="1">
    <citation type="submission" date="2023-08" db="EMBL/GenBank/DDBJ databases">
        <title>Reference Genome Resource for the Citrus Pathogen Phytophthora citrophthora.</title>
        <authorList>
            <person name="Moller H."/>
            <person name="Coetzee B."/>
            <person name="Rose L.J."/>
            <person name="Van Niekerk J.M."/>
        </authorList>
    </citation>
    <scope>NUCLEOTIDE SEQUENCE</scope>
    <source>
        <strain evidence="7">STE-U-9442</strain>
    </source>
</reference>
<dbReference type="PROSITE" id="PS50178">
    <property type="entry name" value="ZF_FYVE"/>
    <property type="match status" value="2"/>
</dbReference>
<proteinExistence type="predicted"/>
<keyword evidence="3" id="KW-0862">Zinc</keyword>
<keyword evidence="1" id="KW-0479">Metal-binding</keyword>
<evidence type="ECO:0000256" key="5">
    <source>
        <dbReference type="SAM" id="MobiDB-lite"/>
    </source>
</evidence>
<feature type="domain" description="FYVE-type" evidence="6">
    <location>
        <begin position="400"/>
        <end position="460"/>
    </location>
</feature>
<feature type="region of interest" description="Disordered" evidence="5">
    <location>
        <begin position="464"/>
        <end position="483"/>
    </location>
</feature>
<dbReference type="InterPro" id="IPR017455">
    <property type="entry name" value="Znf_FYVE-rel"/>
</dbReference>
<name>A0AAD9GJ22_9STRA</name>
<dbReference type="InterPro" id="IPR000306">
    <property type="entry name" value="Znf_FYVE"/>
</dbReference>
<feature type="compositionally biased region" description="Polar residues" evidence="5">
    <location>
        <begin position="538"/>
        <end position="548"/>
    </location>
</feature>
<feature type="compositionally biased region" description="Acidic residues" evidence="5">
    <location>
        <begin position="1054"/>
        <end position="1063"/>
    </location>
</feature>
<dbReference type="GO" id="GO:0008270">
    <property type="term" value="F:zinc ion binding"/>
    <property type="evidence" value="ECO:0007669"/>
    <property type="project" value="UniProtKB-KW"/>
</dbReference>
<dbReference type="AlphaFoldDB" id="A0AAD9GJ22"/>
<dbReference type="Pfam" id="PF01363">
    <property type="entry name" value="FYVE"/>
    <property type="match status" value="2"/>
</dbReference>
<evidence type="ECO:0000256" key="4">
    <source>
        <dbReference type="PROSITE-ProRule" id="PRU00091"/>
    </source>
</evidence>
<protein>
    <recommendedName>
        <fullName evidence="6">FYVE-type domain-containing protein</fullName>
    </recommendedName>
</protein>
<dbReference type="CDD" id="cd00065">
    <property type="entry name" value="FYVE_like_SF"/>
    <property type="match status" value="2"/>
</dbReference>
<sequence length="1081" mass="122464">MTGDARMSSLEPEETINFHQTLRPFEQTMRPSQSMRLSQQIKPRTRQSVDFSKEIRPSQRPRPSLQPSLREHRPSERVQQLRRRSKAQERPQPPLDQTSGIAPRRGLTLSELSTDHKKKKTSSRSRPSLEVSLGLPKNDKSIPQGRLCSAQRREITERVSESVKKIMSSMLPGDKNNELWKKKIQKKNVAYYVDETSVKPGQTRFCCVSHTHATVDEIMGLFIPTDVDSVLHNNKLIFDNLLDAKIVSVLRRPSKQRPMNSIYLRYSTIQTPGPLANRDMCVAVATDMFRQPDGSTIGYCLWDSVDDLEYLRAVKQPGFEPLSMFRSGFFFRHSGRRDGDANKGTKMIYMVGMETAWTSGLTARLNMEKHGATLDNLRAHFRRKYLDPSTFVIKTQWESKCAAKSCKQCDKQFQVLSNRVNCHACGHVVCRSCVSKETVDVHTVGRVPIHVCFWCLEKAGLPAPSTARKTRSSLRQRRHDSETASAFRQTISVVYTDVASDEDTDDGEWAITTMGVPVRPSRMAAYVSAKLRSRPARQASQSATNFEQTLRPFDQTISPFELTKRPTTRPSSQQPARVPEDSKASRQPQQRITEPVNFGRSMGPTRRPSNQLKQQPRRQSEQSSDRARSFERPRPSRRIPDERVEPSRPVPNHRGSTPAPRPSQKISMGFPNLERHRSDKSSSGSSTESYIELSPARRREIISRLNESVQSVMASMLADGSNNVQWKPKLRKKDVSYYMDDSSVKPGQTRFCCVSHTHATVGDIMKLFVVPDADSVVRNNRVLSDCLLEARVLSVLRRPTKDRPMNSMYVRYSSYQAPGLMVNREVCLAVATDIIRQPDGSTIGYCLWDSIDEPEFAEATRAGLEPCVMFRSGFFLRRSGRPSNGQNYTKIVYMAGLEPGGWAPGLTARFLMERFGENLIRLCSHFRRKNLDSRTFVMKTQWISKMSAKSCKQCTKSFQMLSNRVNCHACGHVVCRSCASKELVELHAVGLVPMHICFTCLQKAGLPISTSSHKTQPTTSQRRRRLQSDTATISRVTAQAQPLSQSQPQQSQLIEEEDDDTDTGEWAFTPSGVPVRPYRMK</sequence>
<dbReference type="InterPro" id="IPR011011">
    <property type="entry name" value="Znf_FYVE_PHD"/>
</dbReference>
<evidence type="ECO:0000313" key="7">
    <source>
        <dbReference type="EMBL" id="KAK1938986.1"/>
    </source>
</evidence>
<feature type="region of interest" description="Disordered" evidence="5">
    <location>
        <begin position="1036"/>
        <end position="1081"/>
    </location>
</feature>
<evidence type="ECO:0000256" key="1">
    <source>
        <dbReference type="ARBA" id="ARBA00022723"/>
    </source>
</evidence>
<feature type="region of interest" description="Disordered" evidence="5">
    <location>
        <begin position="532"/>
        <end position="692"/>
    </location>
</feature>
<feature type="compositionally biased region" description="Low complexity" evidence="5">
    <location>
        <begin position="1038"/>
        <end position="1053"/>
    </location>
</feature>
<dbReference type="Proteomes" id="UP001259832">
    <property type="component" value="Unassembled WGS sequence"/>
</dbReference>
<comment type="caution">
    <text evidence="7">The sequence shown here is derived from an EMBL/GenBank/DDBJ whole genome shotgun (WGS) entry which is preliminary data.</text>
</comment>
<feature type="domain" description="FYVE-type" evidence="6">
    <location>
        <begin position="945"/>
        <end position="1005"/>
    </location>
</feature>
<dbReference type="PANTHER" id="PTHR23164">
    <property type="entry name" value="EARLY ENDOSOME ANTIGEN 1"/>
    <property type="match status" value="1"/>
</dbReference>
<dbReference type="SMART" id="SM00064">
    <property type="entry name" value="FYVE"/>
    <property type="match status" value="2"/>
</dbReference>
<gene>
    <name evidence="7" type="ORF">P3T76_009061</name>
</gene>
<evidence type="ECO:0000259" key="6">
    <source>
        <dbReference type="PROSITE" id="PS50178"/>
    </source>
</evidence>
<feature type="compositionally biased region" description="Basic residues" evidence="5">
    <location>
        <begin position="468"/>
        <end position="478"/>
    </location>
</feature>